<protein>
    <submittedName>
        <fullName evidence="2">Uncharacterized protein</fullName>
    </submittedName>
</protein>
<organism evidence="2 3">
    <name type="scientific">Candidatus Hydrogenosomobacter endosymbioticus</name>
    <dbReference type="NCBI Taxonomy" id="2558174"/>
    <lineage>
        <taxon>Bacteria</taxon>
        <taxon>Pseudomonadati</taxon>
        <taxon>Pseudomonadota</taxon>
        <taxon>Alphaproteobacteria</taxon>
        <taxon>Holosporales</taxon>
        <taxon>Holosporaceae</taxon>
        <taxon>Candidatus Hydrogenosomobacter</taxon>
    </lineage>
</organism>
<evidence type="ECO:0000313" key="2">
    <source>
        <dbReference type="EMBL" id="BDB96236.1"/>
    </source>
</evidence>
<keyword evidence="3" id="KW-1185">Reference proteome</keyword>
<feature type="chain" id="PRO_5045314871" evidence="1">
    <location>
        <begin position="22"/>
        <end position="85"/>
    </location>
</feature>
<reference evidence="2" key="1">
    <citation type="submission" date="2021-10" db="EMBL/GenBank/DDBJ databases">
        <title>Genome Sequence of The Candidatus Hydrogeosomobacter endosymbioticus, an Intracellular Bacterial Symbiont of the Anaerobic Ciliate GW7.</title>
        <authorList>
            <person name="Shiohama Y."/>
            <person name="Shinzato N."/>
        </authorList>
    </citation>
    <scope>NUCLEOTIDE SEQUENCE [LARGE SCALE GENOMIC DNA]</scope>
    <source>
        <strain evidence="2">200920</strain>
    </source>
</reference>
<name>A0ABN6L302_9PROT</name>
<proteinExistence type="predicted"/>
<keyword evidence="1" id="KW-0732">Signal</keyword>
<evidence type="ECO:0000313" key="3">
    <source>
        <dbReference type="Proteomes" id="UP001320209"/>
    </source>
</evidence>
<dbReference type="Proteomes" id="UP001320209">
    <property type="component" value="Chromosome"/>
</dbReference>
<evidence type="ECO:0000256" key="1">
    <source>
        <dbReference type="SAM" id="SignalP"/>
    </source>
</evidence>
<gene>
    <name evidence="2" type="ORF">HYD_3690</name>
</gene>
<feature type="signal peptide" evidence="1">
    <location>
        <begin position="1"/>
        <end position="21"/>
    </location>
</feature>
<dbReference type="EMBL" id="AP025225">
    <property type="protein sequence ID" value="BDB96236.1"/>
    <property type="molecule type" value="Genomic_DNA"/>
</dbReference>
<accession>A0ABN6L302</accession>
<sequence length="85" mass="8724">MNKYLLTVLAVIFGFGGVSFAEGEPTANNAGPSQCDAALTSCKQNCSKNQTGCLNGCASTLTNCGTSCKDNLNQCLQQSGQVPAN</sequence>